<comment type="caution">
    <text evidence="1">The sequence shown here is derived from an EMBL/GenBank/DDBJ whole genome shotgun (WGS) entry which is preliminary data.</text>
</comment>
<reference evidence="1" key="1">
    <citation type="journal article" date="2015" name="Nature">
        <title>Complex archaea that bridge the gap between prokaryotes and eukaryotes.</title>
        <authorList>
            <person name="Spang A."/>
            <person name="Saw J.H."/>
            <person name="Jorgensen S.L."/>
            <person name="Zaremba-Niedzwiedzka K."/>
            <person name="Martijn J."/>
            <person name="Lind A.E."/>
            <person name="van Eijk R."/>
            <person name="Schleper C."/>
            <person name="Guy L."/>
            <person name="Ettema T.J."/>
        </authorList>
    </citation>
    <scope>NUCLEOTIDE SEQUENCE</scope>
</reference>
<dbReference type="AlphaFoldDB" id="A0A0F9GGK6"/>
<organism evidence="1">
    <name type="scientific">marine sediment metagenome</name>
    <dbReference type="NCBI Taxonomy" id="412755"/>
    <lineage>
        <taxon>unclassified sequences</taxon>
        <taxon>metagenomes</taxon>
        <taxon>ecological metagenomes</taxon>
    </lineage>
</organism>
<evidence type="ECO:0008006" key="2">
    <source>
        <dbReference type="Google" id="ProtNLM"/>
    </source>
</evidence>
<dbReference type="InterPro" id="IPR036291">
    <property type="entry name" value="NAD(P)-bd_dom_sf"/>
</dbReference>
<accession>A0A0F9GGK6</accession>
<dbReference type="Gene3D" id="3.40.50.720">
    <property type="entry name" value="NAD(P)-binding Rossmann-like Domain"/>
    <property type="match status" value="1"/>
</dbReference>
<evidence type="ECO:0000313" key="1">
    <source>
        <dbReference type="EMBL" id="KKL97853.1"/>
    </source>
</evidence>
<dbReference type="SUPFAM" id="SSF51735">
    <property type="entry name" value="NAD(P)-binding Rossmann-fold domains"/>
    <property type="match status" value="1"/>
</dbReference>
<dbReference type="EMBL" id="LAZR01018064">
    <property type="protein sequence ID" value="KKL97853.1"/>
    <property type="molecule type" value="Genomic_DNA"/>
</dbReference>
<dbReference type="InterPro" id="IPR002347">
    <property type="entry name" value="SDR_fam"/>
</dbReference>
<sequence>MERAQISGIRALVLGAETAAGRVLATALAAAGAHTAIVAASPDAAVAFEVQRLSRRIGAHSQAIDATNEMALRVMTRQLSKRLGGLDLLLFCADLGEKTADAMALASRFAAREMARAGGRPRLGGTLLVAPPPGGTADVAALAAECEPQGIRVLGLDLPPQPDEAWAGDILTRLA</sequence>
<dbReference type="Pfam" id="PF00106">
    <property type="entry name" value="adh_short"/>
    <property type="match status" value="1"/>
</dbReference>
<protein>
    <recommendedName>
        <fullName evidence="2">Ketoreductase (KR) domain-containing protein</fullName>
    </recommendedName>
</protein>
<name>A0A0F9GGK6_9ZZZZ</name>
<gene>
    <name evidence="1" type="ORF">LCGC14_1830260</name>
</gene>
<proteinExistence type="predicted"/>